<evidence type="ECO:0000313" key="2">
    <source>
        <dbReference type="Proteomes" id="UP001151760"/>
    </source>
</evidence>
<sequence length="134" mass="15651">MEGNNMRCKELVDEWVGSNNTNNDHRRASSLTDRDLLLLQNVPRKAQNRNQHLCSKTSELEPLVLYYTNRAAKRMSSKKFGKAMVNQRVPHTYSVPQNLEKLELYVKENRVEIDIIKLTFIRMASRKHTSSYAQ</sequence>
<gene>
    <name evidence="1" type="ORF">Tco_1029680</name>
</gene>
<name>A0ABQ5G4P1_9ASTR</name>
<proteinExistence type="predicted"/>
<comment type="caution">
    <text evidence="1">The sequence shown here is derived from an EMBL/GenBank/DDBJ whole genome shotgun (WGS) entry which is preliminary data.</text>
</comment>
<keyword evidence="2" id="KW-1185">Reference proteome</keyword>
<reference evidence="1" key="1">
    <citation type="journal article" date="2022" name="Int. J. Mol. Sci.">
        <title>Draft Genome of Tanacetum Coccineum: Genomic Comparison of Closely Related Tanacetum-Family Plants.</title>
        <authorList>
            <person name="Yamashiro T."/>
            <person name="Shiraishi A."/>
            <person name="Nakayama K."/>
            <person name="Satake H."/>
        </authorList>
    </citation>
    <scope>NUCLEOTIDE SEQUENCE</scope>
</reference>
<protein>
    <submittedName>
        <fullName evidence="1">Uncharacterized protein</fullName>
    </submittedName>
</protein>
<evidence type="ECO:0000313" key="1">
    <source>
        <dbReference type="EMBL" id="GJT70394.1"/>
    </source>
</evidence>
<accession>A0ABQ5G4P1</accession>
<reference evidence="1" key="2">
    <citation type="submission" date="2022-01" db="EMBL/GenBank/DDBJ databases">
        <authorList>
            <person name="Yamashiro T."/>
            <person name="Shiraishi A."/>
            <person name="Satake H."/>
            <person name="Nakayama K."/>
        </authorList>
    </citation>
    <scope>NUCLEOTIDE SEQUENCE</scope>
</reference>
<dbReference type="Proteomes" id="UP001151760">
    <property type="component" value="Unassembled WGS sequence"/>
</dbReference>
<organism evidence="1 2">
    <name type="scientific">Tanacetum coccineum</name>
    <dbReference type="NCBI Taxonomy" id="301880"/>
    <lineage>
        <taxon>Eukaryota</taxon>
        <taxon>Viridiplantae</taxon>
        <taxon>Streptophyta</taxon>
        <taxon>Embryophyta</taxon>
        <taxon>Tracheophyta</taxon>
        <taxon>Spermatophyta</taxon>
        <taxon>Magnoliopsida</taxon>
        <taxon>eudicotyledons</taxon>
        <taxon>Gunneridae</taxon>
        <taxon>Pentapetalae</taxon>
        <taxon>asterids</taxon>
        <taxon>campanulids</taxon>
        <taxon>Asterales</taxon>
        <taxon>Asteraceae</taxon>
        <taxon>Asteroideae</taxon>
        <taxon>Anthemideae</taxon>
        <taxon>Anthemidinae</taxon>
        <taxon>Tanacetum</taxon>
    </lineage>
</organism>
<dbReference type="EMBL" id="BQNB010018072">
    <property type="protein sequence ID" value="GJT70394.1"/>
    <property type="molecule type" value="Genomic_DNA"/>
</dbReference>